<dbReference type="EC" id="2.4.2.7" evidence="6 11"/>
<keyword evidence="8 11" id="KW-0328">Glycosyltransferase</keyword>
<dbReference type="UniPathway" id="UPA00588">
    <property type="reaction ID" value="UER00646"/>
</dbReference>
<dbReference type="NCBIfam" id="NF002634">
    <property type="entry name" value="PRK02304.1-3"/>
    <property type="match status" value="1"/>
</dbReference>
<dbReference type="InterPro" id="IPR029057">
    <property type="entry name" value="PRTase-like"/>
</dbReference>
<dbReference type="HAMAP" id="MF_00004">
    <property type="entry name" value="Aden_phosphoribosyltr"/>
    <property type="match status" value="1"/>
</dbReference>
<evidence type="ECO:0000256" key="6">
    <source>
        <dbReference type="ARBA" id="ARBA00011893"/>
    </source>
</evidence>
<evidence type="ECO:0000313" key="14">
    <source>
        <dbReference type="Proteomes" id="UP000249590"/>
    </source>
</evidence>
<keyword evidence="7 11" id="KW-0963">Cytoplasm</keyword>
<gene>
    <name evidence="11" type="primary">apt</name>
    <name evidence="13" type="ORF">DLJ53_20120</name>
</gene>
<evidence type="ECO:0000256" key="4">
    <source>
        <dbReference type="ARBA" id="ARBA00008391"/>
    </source>
</evidence>
<dbReference type="GO" id="GO:0003999">
    <property type="term" value="F:adenine phosphoribosyltransferase activity"/>
    <property type="evidence" value="ECO:0007669"/>
    <property type="project" value="UniProtKB-UniRule"/>
</dbReference>
<accession>A0A8B2NKK6</accession>
<evidence type="ECO:0000256" key="5">
    <source>
        <dbReference type="ARBA" id="ARBA00011738"/>
    </source>
</evidence>
<evidence type="ECO:0000256" key="7">
    <source>
        <dbReference type="ARBA" id="ARBA00022490"/>
    </source>
</evidence>
<evidence type="ECO:0000256" key="2">
    <source>
        <dbReference type="ARBA" id="ARBA00004496"/>
    </source>
</evidence>
<dbReference type="InterPro" id="IPR050120">
    <property type="entry name" value="Adenine_PRTase"/>
</dbReference>
<comment type="catalytic activity">
    <reaction evidence="1 11">
        <text>AMP + diphosphate = 5-phospho-alpha-D-ribose 1-diphosphate + adenine</text>
        <dbReference type="Rhea" id="RHEA:16609"/>
        <dbReference type="ChEBI" id="CHEBI:16708"/>
        <dbReference type="ChEBI" id="CHEBI:33019"/>
        <dbReference type="ChEBI" id="CHEBI:58017"/>
        <dbReference type="ChEBI" id="CHEBI:456215"/>
        <dbReference type="EC" id="2.4.2.7"/>
    </reaction>
</comment>
<comment type="pathway">
    <text evidence="3 11">Purine metabolism; AMP biosynthesis via salvage pathway; AMP from adenine: step 1/1.</text>
</comment>
<dbReference type="Pfam" id="PF00156">
    <property type="entry name" value="Pribosyltran"/>
    <property type="match status" value="1"/>
</dbReference>
<dbReference type="NCBIfam" id="TIGR01090">
    <property type="entry name" value="apt"/>
    <property type="match status" value="1"/>
</dbReference>
<dbReference type="InterPro" id="IPR000836">
    <property type="entry name" value="PRTase_dom"/>
</dbReference>
<protein>
    <recommendedName>
        <fullName evidence="6 11">Adenine phosphoribosyltransferase</fullName>
        <shortName evidence="11">APRT</shortName>
        <ecNumber evidence="6 11">2.4.2.7</ecNumber>
    </recommendedName>
</protein>
<comment type="subcellular location">
    <subcellularLocation>
        <location evidence="2 11">Cytoplasm</location>
    </subcellularLocation>
</comment>
<dbReference type="GO" id="GO:0044209">
    <property type="term" value="P:AMP salvage"/>
    <property type="evidence" value="ECO:0007669"/>
    <property type="project" value="UniProtKB-UniRule"/>
</dbReference>
<dbReference type="OrthoDB" id="9803963at2"/>
<keyword evidence="10 11" id="KW-0660">Purine salvage</keyword>
<evidence type="ECO:0000256" key="3">
    <source>
        <dbReference type="ARBA" id="ARBA00004659"/>
    </source>
</evidence>
<evidence type="ECO:0000256" key="1">
    <source>
        <dbReference type="ARBA" id="ARBA00000868"/>
    </source>
</evidence>
<dbReference type="AlphaFoldDB" id="A0A8B2NKK6"/>
<name>A0A8B2NKK6_9HYPH</name>
<dbReference type="FunFam" id="3.40.50.2020:FF:000021">
    <property type="entry name" value="Adenine phosphoribosyltransferase"/>
    <property type="match status" value="1"/>
</dbReference>
<feature type="domain" description="Phosphoribosyltransferase" evidence="12">
    <location>
        <begin position="47"/>
        <end position="146"/>
    </location>
</feature>
<evidence type="ECO:0000256" key="10">
    <source>
        <dbReference type="ARBA" id="ARBA00022726"/>
    </source>
</evidence>
<keyword evidence="9 11" id="KW-0808">Transferase</keyword>
<dbReference type="GO" id="GO:0006166">
    <property type="term" value="P:purine ribonucleoside salvage"/>
    <property type="evidence" value="ECO:0007669"/>
    <property type="project" value="UniProtKB-UniRule"/>
</dbReference>
<dbReference type="NCBIfam" id="NF002636">
    <property type="entry name" value="PRK02304.1-5"/>
    <property type="match status" value="1"/>
</dbReference>
<dbReference type="InterPro" id="IPR005764">
    <property type="entry name" value="Ade_phspho_trans"/>
</dbReference>
<dbReference type="Gene3D" id="3.40.50.2020">
    <property type="match status" value="1"/>
</dbReference>
<dbReference type="PANTHER" id="PTHR11776">
    <property type="entry name" value="ADENINE PHOSPHORIBOSYLTRANSFERASE"/>
    <property type="match status" value="1"/>
</dbReference>
<reference evidence="13 14" key="1">
    <citation type="submission" date="2018-05" db="EMBL/GenBank/DDBJ databases">
        <title>Acuticoccus sediminis sp. nov., isolated from deep-sea sediment of Indian Ocean.</title>
        <authorList>
            <person name="Liu X."/>
            <person name="Lai Q."/>
            <person name="Du Y."/>
            <person name="Sun F."/>
            <person name="Zhang X."/>
            <person name="Wang S."/>
            <person name="Shao Z."/>
        </authorList>
    </citation>
    <scope>NUCLEOTIDE SEQUENCE [LARGE SCALE GENOMIC DNA]</scope>
    <source>
        <strain evidence="13 14">PTG4-2</strain>
    </source>
</reference>
<evidence type="ECO:0000256" key="8">
    <source>
        <dbReference type="ARBA" id="ARBA00022676"/>
    </source>
</evidence>
<evidence type="ECO:0000313" key="13">
    <source>
        <dbReference type="EMBL" id="RAI00036.1"/>
    </source>
</evidence>
<comment type="similarity">
    <text evidence="4 11">Belongs to the purine/pyrimidine phosphoribosyltransferase family.</text>
</comment>
<organism evidence="13 14">
    <name type="scientific">Acuticoccus sediminis</name>
    <dbReference type="NCBI Taxonomy" id="2184697"/>
    <lineage>
        <taxon>Bacteria</taxon>
        <taxon>Pseudomonadati</taxon>
        <taxon>Pseudomonadota</taxon>
        <taxon>Alphaproteobacteria</taxon>
        <taxon>Hyphomicrobiales</taxon>
        <taxon>Amorphaceae</taxon>
        <taxon>Acuticoccus</taxon>
    </lineage>
</organism>
<evidence type="ECO:0000256" key="9">
    <source>
        <dbReference type="ARBA" id="ARBA00022679"/>
    </source>
</evidence>
<proteinExistence type="inferred from homology"/>
<dbReference type="SUPFAM" id="SSF53271">
    <property type="entry name" value="PRTase-like"/>
    <property type="match status" value="1"/>
</dbReference>
<dbReference type="EMBL" id="QHHQ01000004">
    <property type="protein sequence ID" value="RAI00036.1"/>
    <property type="molecule type" value="Genomic_DNA"/>
</dbReference>
<comment type="caution">
    <text evidence="13">The sequence shown here is derived from an EMBL/GenBank/DDBJ whole genome shotgun (WGS) entry which is preliminary data.</text>
</comment>
<dbReference type="CDD" id="cd06223">
    <property type="entry name" value="PRTases_typeI"/>
    <property type="match status" value="1"/>
</dbReference>
<keyword evidence="14" id="KW-1185">Reference proteome</keyword>
<dbReference type="GO" id="GO:0005737">
    <property type="term" value="C:cytoplasm"/>
    <property type="evidence" value="ECO:0007669"/>
    <property type="project" value="UniProtKB-SubCell"/>
</dbReference>
<dbReference type="GO" id="GO:0006168">
    <property type="term" value="P:adenine salvage"/>
    <property type="evidence" value="ECO:0007669"/>
    <property type="project" value="InterPro"/>
</dbReference>
<dbReference type="PANTHER" id="PTHR11776:SF7">
    <property type="entry name" value="PHOSPHORIBOSYLTRANSFERASE DOMAIN-CONTAINING PROTEIN"/>
    <property type="match status" value="1"/>
</dbReference>
<sequence length="181" mass="19102">MNDATRDLREMVRAIPDYPKTGIIFRDVTTLFGNAEGLARTVDAIADHVAGHGIDLIAGIDARGFILGGALAVRMRKGFVPIRKRGKLPADVYREEYSLEYGTDEVEIHKDAVPAGGATVLLVDDLIATGGTAIAAARLIQRAGGTVPMAAFAIDLPELGGARKLAGIGIDSYAVMSFEGH</sequence>
<comment type="function">
    <text evidence="11">Catalyzes a salvage reaction resulting in the formation of AMP, that is energically less costly than de novo synthesis.</text>
</comment>
<evidence type="ECO:0000256" key="11">
    <source>
        <dbReference type="HAMAP-Rule" id="MF_00004"/>
    </source>
</evidence>
<dbReference type="RefSeq" id="WP_111348578.1">
    <property type="nucleotide sequence ID" value="NZ_QHHQ01000004.1"/>
</dbReference>
<evidence type="ECO:0000259" key="12">
    <source>
        <dbReference type="Pfam" id="PF00156"/>
    </source>
</evidence>
<dbReference type="Proteomes" id="UP000249590">
    <property type="component" value="Unassembled WGS sequence"/>
</dbReference>
<comment type="subunit">
    <text evidence="5 11">Homodimer.</text>
</comment>